<dbReference type="InterPro" id="IPR005297">
    <property type="entry name" value="Lipoprotein_repeat"/>
</dbReference>
<keyword evidence="2" id="KW-0449">Lipoprotein</keyword>
<evidence type="ECO:0000313" key="3">
    <source>
        <dbReference type="Proteomes" id="UP000532440"/>
    </source>
</evidence>
<gene>
    <name evidence="2" type="ORF">HNQ70_002512</name>
</gene>
<dbReference type="RefSeq" id="WP_183968073.1">
    <property type="nucleotide sequence ID" value="NZ_BAABEW010000022.1"/>
</dbReference>
<dbReference type="AlphaFoldDB" id="A0A7W8M9V5"/>
<proteinExistence type="predicted"/>
<name>A0A7W8M9V5_9BURK</name>
<dbReference type="EMBL" id="JACHGB010000005">
    <property type="protein sequence ID" value="MBB5272489.1"/>
    <property type="molecule type" value="Genomic_DNA"/>
</dbReference>
<keyword evidence="1" id="KW-0732">Signal</keyword>
<sequence length="138" mass="14616">MNTGTSTRARATRPAARSILSFGSACLAVALSACAAMAPSPAKVEGGVLTDPRGMTLYTFDTDPPGKSVCNGPCAANWPPLSAAADARAPEGYSVVLRDDGSRQWAYRGKPLYLWVKDTKPGDRTGDGFRNVWRVARP</sequence>
<protein>
    <submittedName>
        <fullName evidence="2">Putative lipoprotein with Yx(FWY)xxD motif</fullName>
    </submittedName>
</protein>
<dbReference type="PANTHER" id="PTHR39335">
    <property type="entry name" value="BLL4220 PROTEIN"/>
    <property type="match status" value="1"/>
</dbReference>
<organism evidence="2 3">
    <name type="scientific">Quisquiliibacterium transsilvanicum</name>
    <dbReference type="NCBI Taxonomy" id="1549638"/>
    <lineage>
        <taxon>Bacteria</taxon>
        <taxon>Pseudomonadati</taxon>
        <taxon>Pseudomonadota</taxon>
        <taxon>Betaproteobacteria</taxon>
        <taxon>Burkholderiales</taxon>
        <taxon>Burkholderiaceae</taxon>
        <taxon>Quisquiliibacterium</taxon>
    </lineage>
</organism>
<dbReference type="Pfam" id="PF03640">
    <property type="entry name" value="Lipoprotein_15"/>
    <property type="match status" value="2"/>
</dbReference>
<dbReference type="PIRSF" id="PIRSF029720">
    <property type="entry name" value="UCP029720"/>
    <property type="match status" value="1"/>
</dbReference>
<dbReference type="Proteomes" id="UP000532440">
    <property type="component" value="Unassembled WGS sequence"/>
</dbReference>
<feature type="chain" id="PRO_5030691417" evidence="1">
    <location>
        <begin position="36"/>
        <end position="138"/>
    </location>
</feature>
<evidence type="ECO:0000256" key="1">
    <source>
        <dbReference type="SAM" id="SignalP"/>
    </source>
</evidence>
<accession>A0A7W8M9V5</accession>
<dbReference type="InterPro" id="IPR014558">
    <property type="entry name" value="UCP029720"/>
</dbReference>
<keyword evidence="3" id="KW-1185">Reference proteome</keyword>
<dbReference type="GO" id="GO:0043448">
    <property type="term" value="P:alkane catabolic process"/>
    <property type="evidence" value="ECO:0007669"/>
    <property type="project" value="TreeGrafter"/>
</dbReference>
<evidence type="ECO:0000313" key="2">
    <source>
        <dbReference type="EMBL" id="MBB5272489.1"/>
    </source>
</evidence>
<comment type="caution">
    <text evidence="2">The sequence shown here is derived from an EMBL/GenBank/DDBJ whole genome shotgun (WGS) entry which is preliminary data.</text>
</comment>
<dbReference type="PANTHER" id="PTHR39335:SF1">
    <property type="entry name" value="BLL4220 PROTEIN"/>
    <property type="match status" value="1"/>
</dbReference>
<reference evidence="2 3" key="1">
    <citation type="submission" date="2020-08" db="EMBL/GenBank/DDBJ databases">
        <title>Genomic Encyclopedia of Type Strains, Phase IV (KMG-IV): sequencing the most valuable type-strain genomes for metagenomic binning, comparative biology and taxonomic classification.</title>
        <authorList>
            <person name="Goeker M."/>
        </authorList>
    </citation>
    <scope>NUCLEOTIDE SEQUENCE [LARGE SCALE GENOMIC DNA]</scope>
    <source>
        <strain evidence="2 3">DSM 29781</strain>
    </source>
</reference>
<feature type="signal peptide" evidence="1">
    <location>
        <begin position="1"/>
        <end position="35"/>
    </location>
</feature>